<dbReference type="HOGENOM" id="CLU_1048926_0_0_4"/>
<dbReference type="KEGG" id="mei:Msip34_1992"/>
<dbReference type="EMBL" id="CP001674">
    <property type="protein sequence ID" value="ACT51234.1"/>
    <property type="molecule type" value="Genomic_DNA"/>
</dbReference>
<evidence type="ECO:0000256" key="1">
    <source>
        <dbReference type="SAM" id="Phobius"/>
    </source>
</evidence>
<reference evidence="2 3" key="2">
    <citation type="journal article" date="2011" name="J. Bacteriol.">
        <title>Genomes of three methylotrophs from a single niche uncover genetic and metabolic divergence of Methylophilaceae.</title>
        <authorList>
            <person name="Lapidus A."/>
            <person name="Clum A."/>
            <person name="Labutti K."/>
            <person name="Kaluzhnaya M.G."/>
            <person name="Lim S."/>
            <person name="Beck D.A."/>
            <person name="Glavina Del Rio T."/>
            <person name="Nolan M."/>
            <person name="Mavromatis K."/>
            <person name="Huntemann M."/>
            <person name="Lucas S."/>
            <person name="Lidstrom M.E."/>
            <person name="Ivanova N."/>
            <person name="Chistoserdova L."/>
        </authorList>
    </citation>
    <scope>NUCLEOTIDE SEQUENCE [LARGE SCALE GENOMIC DNA]</scope>
    <source>
        <strain evidence="2 3">SIP3-4</strain>
    </source>
</reference>
<feature type="transmembrane region" description="Helical" evidence="1">
    <location>
        <begin position="128"/>
        <end position="148"/>
    </location>
</feature>
<gene>
    <name evidence="2" type="ordered locus">Msip34_1992</name>
</gene>
<accession>C6X7Q7</accession>
<sequence>MEILNSSWLLRMLDSSAKKPADKLLSLFSCLETWLGAPGIREQFVSEFKAEHMLNQQCPALAARLTELASQARIAKPDVFVAQVLILLQGALTEEVRNPGLGALNAARIAAKAILEDAVKRPKLKSTWTYWSGGAVAGVLIAMGGYLVGSQIAVEASADYQAAYNRAMLETSPISPDLLAKVMALQAEIDSGHCPAPQLFAMPQDQAAAYMNTITYRASMHPLQDSERLTKFLVWYKQNREWECYFPPSNGHTAVSWVPTGKQYGY</sequence>
<keyword evidence="3" id="KW-1185">Reference proteome</keyword>
<dbReference type="STRING" id="582744.Msip34_1992"/>
<keyword evidence="1" id="KW-1133">Transmembrane helix</keyword>
<dbReference type="Gene3D" id="1.10.357.10">
    <property type="entry name" value="Tetracycline Repressor, domain 2"/>
    <property type="match status" value="1"/>
</dbReference>
<keyword evidence="1" id="KW-0472">Membrane</keyword>
<evidence type="ECO:0000313" key="2">
    <source>
        <dbReference type="EMBL" id="ACT51234.1"/>
    </source>
</evidence>
<protein>
    <submittedName>
        <fullName evidence="2">Uncharacterized protein</fullName>
    </submittedName>
</protein>
<dbReference type="Proteomes" id="UP000002743">
    <property type="component" value="Chromosome"/>
</dbReference>
<proteinExistence type="predicted"/>
<dbReference type="eggNOG" id="COG1309">
    <property type="taxonomic scope" value="Bacteria"/>
</dbReference>
<dbReference type="RefSeq" id="WP_015830587.1">
    <property type="nucleotide sequence ID" value="NC_012969.1"/>
</dbReference>
<organism evidence="2 3">
    <name type="scientific">Methylovorus glucosotrophus (strain SIP3-4)</name>
    <dbReference type="NCBI Taxonomy" id="582744"/>
    <lineage>
        <taxon>Bacteria</taxon>
        <taxon>Pseudomonadati</taxon>
        <taxon>Pseudomonadota</taxon>
        <taxon>Betaproteobacteria</taxon>
        <taxon>Nitrosomonadales</taxon>
        <taxon>Methylophilaceae</taxon>
        <taxon>Methylovorus</taxon>
    </lineage>
</organism>
<name>C6X7Q7_METGS</name>
<reference evidence="3" key="1">
    <citation type="submission" date="2009-07" db="EMBL/GenBank/DDBJ databases">
        <title>Complete sequence of chromosome of Methylovorus sp. SIP3-4.</title>
        <authorList>
            <person name="Lucas S."/>
            <person name="Copeland A."/>
            <person name="Lapidus A."/>
            <person name="Glavina del Rio T."/>
            <person name="Tice H."/>
            <person name="Bruce D."/>
            <person name="Goodwin L."/>
            <person name="Pitluck S."/>
            <person name="Clum A."/>
            <person name="Larimer F."/>
            <person name="Land M."/>
            <person name="Hauser L."/>
            <person name="Kyrpides N."/>
            <person name="Mikhailova N."/>
            <person name="Kayluzhnaya M."/>
            <person name="Chistoserdova L."/>
        </authorList>
    </citation>
    <scope>NUCLEOTIDE SEQUENCE [LARGE SCALE GENOMIC DNA]</scope>
    <source>
        <strain evidence="3">SIP3-4</strain>
    </source>
</reference>
<keyword evidence="1" id="KW-0812">Transmembrane</keyword>
<dbReference type="AlphaFoldDB" id="C6X7Q7"/>
<evidence type="ECO:0000313" key="3">
    <source>
        <dbReference type="Proteomes" id="UP000002743"/>
    </source>
</evidence>